<dbReference type="Pfam" id="PF02558">
    <property type="entry name" value="ApbA"/>
    <property type="match status" value="1"/>
</dbReference>
<proteinExistence type="predicted"/>
<dbReference type="Proteomes" id="UP001060771">
    <property type="component" value="Chromosome"/>
</dbReference>
<evidence type="ECO:0000313" key="3">
    <source>
        <dbReference type="EMBL" id="BDR92346.1"/>
    </source>
</evidence>
<dbReference type="EMBL" id="AP026830">
    <property type="protein sequence ID" value="BDR92346.1"/>
    <property type="molecule type" value="Genomic_DNA"/>
</dbReference>
<sequence length="84" mass="9350">MLILRINQGLMMFGIIGLGGVGILLAHFLNNAGYVPYVVTRTHYGRYIIRFGEEHEVRVKLVDKLPSGVKYTLIAVKAYDTVGV</sequence>
<evidence type="ECO:0000256" key="1">
    <source>
        <dbReference type="SAM" id="Phobius"/>
    </source>
</evidence>
<accession>A0ABN6SR76</accession>
<organism evidence="3 4">
    <name type="scientific">Vulcanisaeta souniana JCM 11219</name>
    <dbReference type="NCBI Taxonomy" id="1293586"/>
    <lineage>
        <taxon>Archaea</taxon>
        <taxon>Thermoproteota</taxon>
        <taxon>Thermoprotei</taxon>
        <taxon>Thermoproteales</taxon>
        <taxon>Thermoproteaceae</taxon>
        <taxon>Vulcanisaeta</taxon>
    </lineage>
</organism>
<dbReference type="GeneID" id="76206987"/>
<dbReference type="Gene3D" id="3.40.50.720">
    <property type="entry name" value="NAD(P)-binding Rossmann-like Domain"/>
    <property type="match status" value="1"/>
</dbReference>
<dbReference type="InterPro" id="IPR013332">
    <property type="entry name" value="KPR_N"/>
</dbReference>
<keyword evidence="1" id="KW-0812">Transmembrane</keyword>
<dbReference type="RefSeq" id="WP_264890687.1">
    <property type="nucleotide sequence ID" value="NZ_AP026830.1"/>
</dbReference>
<protein>
    <recommendedName>
        <fullName evidence="2">Ketopantoate reductase N-terminal domain-containing protein</fullName>
    </recommendedName>
</protein>
<reference evidence="4" key="1">
    <citation type="submission" date="2022-09" db="EMBL/GenBank/DDBJ databases">
        <title>Complete genome sequence of Vulcanisaeta souniana.</title>
        <authorList>
            <person name="Kato S."/>
            <person name="Itoh T."/>
            <person name="Ohkuma M."/>
        </authorList>
    </citation>
    <scope>NUCLEOTIDE SEQUENCE [LARGE SCALE GENOMIC DNA]</scope>
    <source>
        <strain evidence="4">JCM 11219</strain>
    </source>
</reference>
<name>A0ABN6SR76_9CREN</name>
<gene>
    <name evidence="3" type="ORF">Vsou_14390</name>
</gene>
<evidence type="ECO:0000259" key="2">
    <source>
        <dbReference type="Pfam" id="PF02558"/>
    </source>
</evidence>
<evidence type="ECO:0000313" key="4">
    <source>
        <dbReference type="Proteomes" id="UP001060771"/>
    </source>
</evidence>
<feature type="transmembrane region" description="Helical" evidence="1">
    <location>
        <begin position="9"/>
        <end position="29"/>
    </location>
</feature>
<keyword evidence="1" id="KW-1133">Transmembrane helix</keyword>
<feature type="domain" description="Ketopantoate reductase N-terminal" evidence="2">
    <location>
        <begin position="14"/>
        <end position="82"/>
    </location>
</feature>
<keyword evidence="4" id="KW-1185">Reference proteome</keyword>
<keyword evidence="1" id="KW-0472">Membrane</keyword>